<evidence type="ECO:0000256" key="1">
    <source>
        <dbReference type="ARBA" id="ARBA00010319"/>
    </source>
</evidence>
<dbReference type="Proteomes" id="UP000192257">
    <property type="component" value="Unassembled WGS sequence"/>
</dbReference>
<name>A0A1X0NP10_9TRYP</name>
<proteinExistence type="inferred from homology"/>
<dbReference type="RefSeq" id="XP_028879965.1">
    <property type="nucleotide sequence ID" value="XM_029028841.1"/>
</dbReference>
<evidence type="ECO:0008006" key="6">
    <source>
        <dbReference type="Google" id="ProtNLM"/>
    </source>
</evidence>
<evidence type="ECO:0000259" key="2">
    <source>
        <dbReference type="Pfam" id="PF14647"/>
    </source>
</evidence>
<comment type="similarity">
    <text evidence="1">Belongs to the FAM91 family.</text>
</comment>
<dbReference type="EMBL" id="NBCO01000032">
    <property type="protein sequence ID" value="ORC85899.1"/>
    <property type="molecule type" value="Genomic_DNA"/>
</dbReference>
<evidence type="ECO:0000313" key="4">
    <source>
        <dbReference type="EMBL" id="ORC85899.1"/>
    </source>
</evidence>
<gene>
    <name evidence="4" type="ORF">TM35_000322140</name>
</gene>
<sequence length="976" mass="108678">MSAQHHAVGLQQALESRVPYNSLSAPLRQRVSAQAYQLHSVHFAVMRYHSYARLPEFVRTALTEAKYYEIMISHLHEKLQLYPYLHIRKIVYYTKETPLSYYTSMVADLLKTERSYDTLPNFTAVDILNCIGIGRNQYLELTKEVRSKLRWHINRQYVNTHLPSEMLPSVPLPPFWNIFAVEVSTETLKKSSLSSDDIMLYRQILRQNSYSNNIINSNNNNNNIIIGVNNDSGSNLSGGTNTRSGVTSMVTTSNSFNYIQSSLSSYACEWPRIPLHRLYCKGLICATFTVNSEDQIIVPPLERFVMNRTSDDPCEVLLYRILGTIDNRTSLSCLAQLLMLDEADVCAAAHVYIRLGLAQPKTIRIPEDLTHSMDRIHESWHDIVKEYIPEAPNTSSAASVEPSAEGECGLVGEGPIVSGNCSNSSNNIIAGGHPSRRVALLYDATLTGFLMMTNLSADPTFKQLAVTLFEIGKLSEEMIGSFIDKLDQVNNYAEDHLGGEAVKYIHSVLSLREVLKALRRVVGPDKECGVDMLKVESINELEPTTRYSVLGRNYWAYFVTSPVSYAPLIDIALNGVYGSTVSLMPSPWMTLYLYTVMGNGPPCMLLPIGARLFSWPPFLQDTEKSMAKLRLEPLTMDAEITYVDAASSLILVNEMTSTAPMFVQRVANLPIVSGETSGFLMESSADFSISVMVPFTASDDEAVELLQIAVKKHKRIGTISFVDVHACEGKTAVAPFLECFQKAVEALHLHDSFGCFTFQISLQEILSKKIKRKSTSTTTSTTTITETPTVTATNRNVPTTVVEEFSPLPSTLSLETMTTPVDAINSVKTTETRETLKTGDDKEESPVLLYSINEVFIVDIGLGIPLTDRHCCSLMVNHLEGLLNEGRSERHSEAMRRLASDFGDFLERYSQLTRTEREKMALQSTAITGPTTQMHIRRLGEGGNGGAPFPSAILLFDGKTLSLIDDWNPLTELWSV</sequence>
<evidence type="ECO:0000259" key="3">
    <source>
        <dbReference type="Pfam" id="PF14648"/>
    </source>
</evidence>
<dbReference type="Pfam" id="PF14647">
    <property type="entry name" value="FAM91_N"/>
    <property type="match status" value="1"/>
</dbReference>
<protein>
    <recommendedName>
        <fullName evidence="6">FAM91 C-terminal domain-containing protein</fullName>
    </recommendedName>
</protein>
<dbReference type="Pfam" id="PF14648">
    <property type="entry name" value="FAM91_C"/>
    <property type="match status" value="1"/>
</dbReference>
<dbReference type="STRING" id="67003.A0A1X0NP10"/>
<dbReference type="PANTHER" id="PTHR28441:SF2">
    <property type="entry name" value="PROTEIN FAM91A1"/>
    <property type="match status" value="1"/>
</dbReference>
<comment type="caution">
    <text evidence="4">The sequence shown here is derived from an EMBL/GenBank/DDBJ whole genome shotgun (WGS) entry which is preliminary data.</text>
</comment>
<dbReference type="VEuPathDB" id="TriTrypDB:TM35_000322140"/>
<keyword evidence="5" id="KW-1185">Reference proteome</keyword>
<dbReference type="PANTHER" id="PTHR28441">
    <property type="entry name" value="PROTEIN FAM91A1"/>
    <property type="match status" value="1"/>
</dbReference>
<dbReference type="AlphaFoldDB" id="A0A1X0NP10"/>
<dbReference type="InterPro" id="IPR028091">
    <property type="entry name" value="FAM91_N_dom"/>
</dbReference>
<feature type="domain" description="FAM91 C-terminal" evidence="3">
    <location>
        <begin position="435"/>
        <end position="962"/>
    </location>
</feature>
<dbReference type="InterPro" id="IPR039199">
    <property type="entry name" value="FAM91"/>
</dbReference>
<organism evidence="4 5">
    <name type="scientific">Trypanosoma theileri</name>
    <dbReference type="NCBI Taxonomy" id="67003"/>
    <lineage>
        <taxon>Eukaryota</taxon>
        <taxon>Discoba</taxon>
        <taxon>Euglenozoa</taxon>
        <taxon>Kinetoplastea</taxon>
        <taxon>Metakinetoplastina</taxon>
        <taxon>Trypanosomatida</taxon>
        <taxon>Trypanosomatidae</taxon>
        <taxon>Trypanosoma</taxon>
    </lineage>
</organism>
<dbReference type="InterPro" id="IPR028097">
    <property type="entry name" value="FAM91_C_dom"/>
</dbReference>
<reference evidence="4 5" key="1">
    <citation type="submission" date="2017-03" db="EMBL/GenBank/DDBJ databases">
        <title>An alternative strategy for trypanosome survival in the mammalian bloodstream revealed through genome and transcriptome analysis of the ubiquitous bovine parasite Trypanosoma (Megatrypanum) theileri.</title>
        <authorList>
            <person name="Kelly S."/>
            <person name="Ivens A."/>
            <person name="Mott A."/>
            <person name="O'Neill E."/>
            <person name="Emms D."/>
            <person name="Macleod O."/>
            <person name="Voorheis P."/>
            <person name="Matthews J."/>
            <person name="Matthews K."/>
            <person name="Carrington M."/>
        </authorList>
    </citation>
    <scope>NUCLEOTIDE SEQUENCE [LARGE SCALE GENOMIC DNA]</scope>
    <source>
        <strain evidence="4">Edinburgh</strain>
    </source>
</reference>
<dbReference type="GeneID" id="39988621"/>
<accession>A0A1X0NP10</accession>
<evidence type="ECO:0000313" key="5">
    <source>
        <dbReference type="Proteomes" id="UP000192257"/>
    </source>
</evidence>
<dbReference type="OrthoDB" id="275996at2759"/>
<feature type="domain" description="FAM91 N-terminal" evidence="2">
    <location>
        <begin position="14"/>
        <end position="381"/>
    </location>
</feature>